<keyword evidence="6 11" id="KW-0732">Signal</keyword>
<dbReference type="SUPFAM" id="SSF63712">
    <property type="entry name" value="Nicotinic receptor ligand binding domain-like"/>
    <property type="match status" value="1"/>
</dbReference>
<feature type="domain" description="Neurotransmitter-gated ion-channel ligand-binding" evidence="13">
    <location>
        <begin position="40"/>
        <end position="235"/>
    </location>
</feature>
<keyword evidence="8 11" id="KW-0406">Ion transport</keyword>
<evidence type="ECO:0000256" key="4">
    <source>
        <dbReference type="ARBA" id="ARBA00022475"/>
    </source>
</evidence>
<keyword evidence="10 11" id="KW-0407">Ion channel</keyword>
<dbReference type="PRINTS" id="PR00252">
    <property type="entry name" value="NRIONCHANNEL"/>
</dbReference>
<reference evidence="14" key="1">
    <citation type="submission" date="2023-11" db="EMBL/GenBank/DDBJ databases">
        <title>Genome assemblies of two species of porcelain crab, Petrolisthes cinctipes and Petrolisthes manimaculis (Anomura: Porcellanidae).</title>
        <authorList>
            <person name="Angst P."/>
        </authorList>
    </citation>
    <scope>NUCLEOTIDE SEQUENCE</scope>
    <source>
        <strain evidence="14">PB745_02</strain>
        <tissue evidence="14">Gill</tissue>
    </source>
</reference>
<name>A0AAE1QJT2_9EUCA</name>
<evidence type="ECO:0000256" key="8">
    <source>
        <dbReference type="ARBA" id="ARBA00023065"/>
    </source>
</evidence>
<evidence type="ECO:0000256" key="10">
    <source>
        <dbReference type="ARBA" id="ARBA00023303"/>
    </source>
</evidence>
<accession>A0AAE1QJT2</accession>
<evidence type="ECO:0000256" key="5">
    <source>
        <dbReference type="ARBA" id="ARBA00022692"/>
    </source>
</evidence>
<protein>
    <recommendedName>
        <fullName evidence="13">Neurotransmitter-gated ion-channel ligand-binding domain-containing protein</fullName>
    </recommendedName>
</protein>
<evidence type="ECO:0000313" key="14">
    <source>
        <dbReference type="EMBL" id="KAK4327670.1"/>
    </source>
</evidence>
<evidence type="ECO:0000256" key="6">
    <source>
        <dbReference type="ARBA" id="ARBA00022729"/>
    </source>
</evidence>
<feature type="signal peptide" evidence="11">
    <location>
        <begin position="1"/>
        <end position="22"/>
    </location>
</feature>
<dbReference type="PRINTS" id="PR00253">
    <property type="entry name" value="GABAARECEPTR"/>
</dbReference>
<feature type="transmembrane region" description="Helical" evidence="11">
    <location>
        <begin position="270"/>
        <end position="290"/>
    </location>
</feature>
<dbReference type="GO" id="GO:0004888">
    <property type="term" value="F:transmembrane signaling receptor activity"/>
    <property type="evidence" value="ECO:0007669"/>
    <property type="project" value="InterPro"/>
</dbReference>
<feature type="region of interest" description="Disordered" evidence="12">
    <location>
        <begin position="331"/>
        <end position="352"/>
    </location>
</feature>
<evidence type="ECO:0000259" key="13">
    <source>
        <dbReference type="Pfam" id="PF02931"/>
    </source>
</evidence>
<keyword evidence="4" id="KW-1003">Cell membrane</keyword>
<dbReference type="PROSITE" id="PS00236">
    <property type="entry name" value="NEUROTR_ION_CHANNEL"/>
    <property type="match status" value="1"/>
</dbReference>
<dbReference type="Gene3D" id="2.70.170.10">
    <property type="entry name" value="Neurotransmitter-gated ion-channel ligand-binding domain"/>
    <property type="match status" value="1"/>
</dbReference>
<dbReference type="Gene3D" id="1.20.58.390">
    <property type="entry name" value="Neurotransmitter-gated ion-channel transmembrane domain"/>
    <property type="match status" value="1"/>
</dbReference>
<keyword evidence="3 11" id="KW-0813">Transport</keyword>
<comment type="caution">
    <text evidence="14">The sequence shown here is derived from an EMBL/GenBank/DDBJ whole genome shotgun (WGS) entry which is preliminary data.</text>
</comment>
<dbReference type="InterPro" id="IPR036719">
    <property type="entry name" value="Neuro-gated_channel_TM_sf"/>
</dbReference>
<feature type="transmembrane region" description="Helical" evidence="11">
    <location>
        <begin position="369"/>
        <end position="389"/>
    </location>
</feature>
<keyword evidence="7 11" id="KW-1133">Transmembrane helix</keyword>
<comment type="subcellular location">
    <subcellularLocation>
        <location evidence="2">Cell membrane</location>
    </subcellularLocation>
    <subcellularLocation>
        <location evidence="1">Membrane</location>
        <topology evidence="1">Multi-pass membrane protein</topology>
    </subcellularLocation>
</comment>
<dbReference type="SUPFAM" id="SSF90112">
    <property type="entry name" value="Neurotransmitter-gated ion-channel transmembrane pore"/>
    <property type="match status" value="1"/>
</dbReference>
<feature type="chain" id="PRO_5041779416" description="Neurotransmitter-gated ion-channel ligand-binding domain-containing protein" evidence="11">
    <location>
        <begin position="23"/>
        <end position="394"/>
    </location>
</feature>
<proteinExistence type="inferred from homology"/>
<evidence type="ECO:0000256" key="11">
    <source>
        <dbReference type="RuleBase" id="RU000687"/>
    </source>
</evidence>
<dbReference type="Proteomes" id="UP001292094">
    <property type="component" value="Unassembled WGS sequence"/>
</dbReference>
<dbReference type="PANTHER" id="PTHR18945">
    <property type="entry name" value="NEUROTRANSMITTER GATED ION CHANNEL"/>
    <property type="match status" value="1"/>
</dbReference>
<feature type="transmembrane region" description="Helical" evidence="11">
    <location>
        <begin position="244"/>
        <end position="263"/>
    </location>
</feature>
<feature type="compositionally biased region" description="Basic and acidic residues" evidence="12">
    <location>
        <begin position="331"/>
        <end position="343"/>
    </location>
</feature>
<sequence>MTRGLGLGLGLLLLLLVGSAWSETALTRTTELILGKLRKAPESYDPKVRPAQRVDESTVVQIQTFFRDIEIDDIAMEANLDITFRMIWNDYRLAYNAPRGVDYVTILDSDLLWLPDAFFKNAQVTQRSSIYPETLMRIYPDGRVIYSTRLSLKQSCPMDLGRFPHDSQDCNIRIASYGYTDDNIKFEIDEKSGISTSQDIHASRFTLEEVMPGSCSSVTSTGSYSCVKVTMKIRRVFGSYLIDWYIPMMFLVVVAWFSFLVPGQMFLGRLLLTLMPLITLASFCNAYKGSLASVAYARALDVFSGFSLVIIFLTLVYVIVCQVKSQQAAGDEERSGSAEDGEVKPSSSSTTDIGGVRGLWQRVQQRGQYVSRVTIITIYVVFLFFYFVAYCGTG</sequence>
<dbReference type="Pfam" id="PF02931">
    <property type="entry name" value="Neur_chan_LBD"/>
    <property type="match status" value="1"/>
</dbReference>
<comment type="similarity">
    <text evidence="11">Belongs to the ligand-gated ion channel (TC 1.A.9) family.</text>
</comment>
<evidence type="ECO:0000256" key="3">
    <source>
        <dbReference type="ARBA" id="ARBA00022448"/>
    </source>
</evidence>
<dbReference type="InterPro" id="IPR038050">
    <property type="entry name" value="Neuro_actylchol_rec"/>
</dbReference>
<dbReference type="InterPro" id="IPR006202">
    <property type="entry name" value="Neur_chan_lig-bd"/>
</dbReference>
<keyword evidence="15" id="KW-1185">Reference proteome</keyword>
<evidence type="ECO:0000256" key="2">
    <source>
        <dbReference type="ARBA" id="ARBA00004236"/>
    </source>
</evidence>
<keyword evidence="9 11" id="KW-0472">Membrane</keyword>
<dbReference type="InterPro" id="IPR006028">
    <property type="entry name" value="GABAA/Glycine_rcpt"/>
</dbReference>
<feature type="transmembrane region" description="Helical" evidence="11">
    <location>
        <begin position="302"/>
        <end position="320"/>
    </location>
</feature>
<dbReference type="InterPro" id="IPR036734">
    <property type="entry name" value="Neur_chan_lig-bd_sf"/>
</dbReference>
<dbReference type="AlphaFoldDB" id="A0AAE1QJT2"/>
<keyword evidence="5 11" id="KW-0812">Transmembrane</keyword>
<evidence type="ECO:0000256" key="7">
    <source>
        <dbReference type="ARBA" id="ARBA00022989"/>
    </source>
</evidence>
<evidence type="ECO:0000313" key="15">
    <source>
        <dbReference type="Proteomes" id="UP001292094"/>
    </source>
</evidence>
<dbReference type="InterPro" id="IPR006201">
    <property type="entry name" value="Neur_channel"/>
</dbReference>
<dbReference type="GO" id="GO:0005230">
    <property type="term" value="F:extracellular ligand-gated monoatomic ion channel activity"/>
    <property type="evidence" value="ECO:0007669"/>
    <property type="project" value="InterPro"/>
</dbReference>
<gene>
    <name evidence="14" type="ORF">Pmani_001865</name>
</gene>
<organism evidence="14 15">
    <name type="scientific">Petrolisthes manimaculis</name>
    <dbReference type="NCBI Taxonomy" id="1843537"/>
    <lineage>
        <taxon>Eukaryota</taxon>
        <taxon>Metazoa</taxon>
        <taxon>Ecdysozoa</taxon>
        <taxon>Arthropoda</taxon>
        <taxon>Crustacea</taxon>
        <taxon>Multicrustacea</taxon>
        <taxon>Malacostraca</taxon>
        <taxon>Eumalacostraca</taxon>
        <taxon>Eucarida</taxon>
        <taxon>Decapoda</taxon>
        <taxon>Pleocyemata</taxon>
        <taxon>Anomura</taxon>
        <taxon>Galatheoidea</taxon>
        <taxon>Porcellanidae</taxon>
        <taxon>Petrolisthes</taxon>
    </lineage>
</organism>
<dbReference type="EMBL" id="JAWZYT010000131">
    <property type="protein sequence ID" value="KAK4327670.1"/>
    <property type="molecule type" value="Genomic_DNA"/>
</dbReference>
<evidence type="ECO:0000256" key="9">
    <source>
        <dbReference type="ARBA" id="ARBA00023136"/>
    </source>
</evidence>
<dbReference type="InterPro" id="IPR018000">
    <property type="entry name" value="Neurotransmitter_ion_chnl_CS"/>
</dbReference>
<evidence type="ECO:0000256" key="12">
    <source>
        <dbReference type="SAM" id="MobiDB-lite"/>
    </source>
</evidence>
<dbReference type="GO" id="GO:0005886">
    <property type="term" value="C:plasma membrane"/>
    <property type="evidence" value="ECO:0007669"/>
    <property type="project" value="UniProtKB-SubCell"/>
</dbReference>
<evidence type="ECO:0000256" key="1">
    <source>
        <dbReference type="ARBA" id="ARBA00004141"/>
    </source>
</evidence>